<gene>
    <name evidence="2" type="ORF">OS889_04090</name>
</gene>
<evidence type="ECO:0000313" key="3">
    <source>
        <dbReference type="Proteomes" id="UP001570511"/>
    </source>
</evidence>
<protein>
    <recommendedName>
        <fullName evidence="4">Type IV pilin</fullName>
    </recommendedName>
</protein>
<comment type="caution">
    <text evidence="2">The sequence shown here is derived from an EMBL/GenBank/DDBJ whole genome shotgun (WGS) entry which is preliminary data.</text>
</comment>
<dbReference type="EMBL" id="JBGNYA010000001">
    <property type="protein sequence ID" value="MFA1610183.1"/>
    <property type="molecule type" value="Genomic_DNA"/>
</dbReference>
<keyword evidence="1" id="KW-1133">Transmembrane helix</keyword>
<keyword evidence="1" id="KW-0812">Transmembrane</keyword>
<proteinExistence type="predicted"/>
<evidence type="ECO:0008006" key="4">
    <source>
        <dbReference type="Google" id="ProtNLM"/>
    </source>
</evidence>
<evidence type="ECO:0000313" key="2">
    <source>
        <dbReference type="EMBL" id="MFA1610183.1"/>
    </source>
</evidence>
<dbReference type="AlphaFoldDB" id="A0ABD5M8F8"/>
<evidence type="ECO:0000256" key="1">
    <source>
        <dbReference type="SAM" id="Phobius"/>
    </source>
</evidence>
<sequence length="169" mass="17562">MAVGPETARGQTTIDFAIAIGLFLVVVAFVVAFVPTIFAPFQSADGPQAADRVATSLSTDRLGDPAEPYVLNETCTSAFFEQLDGDADDGGAPTTCRYDTTVDNTSAMFALPDPGGVNVSVHRLDGPVAAPFGEALAAGPAVPDSGTVTAARRVVLLDGETYRLLVRVW</sequence>
<keyword evidence="3" id="KW-1185">Reference proteome</keyword>
<reference evidence="2 3" key="1">
    <citation type="submission" date="2024-08" db="EMBL/GenBank/DDBJ databases">
        <title>Halobellus sp. MBLA0158 whole genome sequence.</title>
        <authorList>
            <person name="Hwang C.Y."/>
            <person name="Cho E.-S."/>
            <person name="Seo M.-J."/>
        </authorList>
    </citation>
    <scope>NUCLEOTIDE SEQUENCE [LARGE SCALE GENOMIC DNA]</scope>
    <source>
        <strain evidence="2 3">MBLA0158</strain>
    </source>
</reference>
<name>A0ABD5M8F8_9EURY</name>
<dbReference type="Pfam" id="PF23958">
    <property type="entry name" value="DUF7287"/>
    <property type="match status" value="1"/>
</dbReference>
<dbReference type="InterPro" id="IPR056613">
    <property type="entry name" value="DUF7287"/>
</dbReference>
<keyword evidence="1" id="KW-0472">Membrane</keyword>
<feature type="transmembrane region" description="Helical" evidence="1">
    <location>
        <begin position="16"/>
        <end position="38"/>
    </location>
</feature>
<dbReference type="Proteomes" id="UP001570511">
    <property type="component" value="Unassembled WGS sequence"/>
</dbReference>
<organism evidence="2 3">
    <name type="scientific">Halobellus rubicundus</name>
    <dbReference type="NCBI Taxonomy" id="2996466"/>
    <lineage>
        <taxon>Archaea</taxon>
        <taxon>Methanobacteriati</taxon>
        <taxon>Methanobacteriota</taxon>
        <taxon>Stenosarchaea group</taxon>
        <taxon>Halobacteria</taxon>
        <taxon>Halobacteriales</taxon>
        <taxon>Haloferacaceae</taxon>
        <taxon>Halobellus</taxon>
    </lineage>
</organism>
<dbReference type="RefSeq" id="WP_372387540.1">
    <property type="nucleotide sequence ID" value="NZ_JBGNYA010000001.1"/>
</dbReference>
<accession>A0ABD5M8F8</accession>